<organism evidence="8 9">
    <name type="scientific">Aedes albopictus</name>
    <name type="common">Asian tiger mosquito</name>
    <name type="synonym">Stegomyia albopicta</name>
    <dbReference type="NCBI Taxonomy" id="7160"/>
    <lineage>
        <taxon>Eukaryota</taxon>
        <taxon>Metazoa</taxon>
        <taxon>Ecdysozoa</taxon>
        <taxon>Arthropoda</taxon>
        <taxon>Hexapoda</taxon>
        <taxon>Insecta</taxon>
        <taxon>Pterygota</taxon>
        <taxon>Neoptera</taxon>
        <taxon>Endopterygota</taxon>
        <taxon>Diptera</taxon>
        <taxon>Nematocera</taxon>
        <taxon>Culicoidea</taxon>
        <taxon>Culicidae</taxon>
        <taxon>Culicinae</taxon>
        <taxon>Aedini</taxon>
        <taxon>Aedes</taxon>
        <taxon>Stegomyia</taxon>
    </lineage>
</organism>
<evidence type="ECO:0000256" key="1">
    <source>
        <dbReference type="ARBA" id="ARBA00022723"/>
    </source>
</evidence>
<feature type="domain" description="C2H2-type" evidence="7">
    <location>
        <begin position="96"/>
        <end position="123"/>
    </location>
</feature>
<evidence type="ECO:0000256" key="4">
    <source>
        <dbReference type="ARBA" id="ARBA00022833"/>
    </source>
</evidence>
<evidence type="ECO:0000313" key="9">
    <source>
        <dbReference type="Proteomes" id="UP000069940"/>
    </source>
</evidence>
<evidence type="ECO:0000256" key="3">
    <source>
        <dbReference type="ARBA" id="ARBA00022771"/>
    </source>
</evidence>
<keyword evidence="1" id="KW-0479">Metal-binding</keyword>
<feature type="domain" description="C2H2-type" evidence="7">
    <location>
        <begin position="69"/>
        <end position="96"/>
    </location>
</feature>
<dbReference type="SUPFAM" id="SSF57667">
    <property type="entry name" value="beta-beta-alpha zinc fingers"/>
    <property type="match status" value="3"/>
</dbReference>
<dbReference type="SMART" id="SM00355">
    <property type="entry name" value="ZnF_C2H2"/>
    <property type="match status" value="5"/>
</dbReference>
<keyword evidence="4" id="KW-0862">Zinc</keyword>
<feature type="domain" description="C2H2-type" evidence="7">
    <location>
        <begin position="181"/>
        <end position="208"/>
    </location>
</feature>
<keyword evidence="2" id="KW-0677">Repeat</keyword>
<protein>
    <recommendedName>
        <fullName evidence="7">C2H2-type domain-containing protein</fullName>
    </recommendedName>
</protein>
<accession>A0ABM1XQI1</accession>
<evidence type="ECO:0000256" key="5">
    <source>
        <dbReference type="PROSITE-ProRule" id="PRU00042"/>
    </source>
</evidence>
<sequence>MTSEVLEDEISEISIDNIGVNEEIETYETQEHPPESEKPSATPVDGQDILIDALLDQTPAESLETIKTFQCKTCSKSFDEMRKLARHMKSHNRNRIKCEECGKFLKSRSSWNSHRLRHEQGKRFECEVCRKRFAAPKDLKTHYKVHEEKTERFRCDECGKDFGRIYTLLDHQRLHSGKEVFSCDKCDKVFPKRRNLLLHERSHLVEEEESK</sequence>
<evidence type="ECO:0000256" key="6">
    <source>
        <dbReference type="SAM" id="MobiDB-lite"/>
    </source>
</evidence>
<dbReference type="PROSITE" id="PS50157">
    <property type="entry name" value="ZINC_FINGER_C2H2_2"/>
    <property type="match status" value="5"/>
</dbReference>
<feature type="domain" description="C2H2-type" evidence="7">
    <location>
        <begin position="124"/>
        <end position="151"/>
    </location>
</feature>
<dbReference type="PANTHER" id="PTHR24379">
    <property type="entry name" value="KRAB AND ZINC FINGER DOMAIN-CONTAINING"/>
    <property type="match status" value="1"/>
</dbReference>
<feature type="region of interest" description="Disordered" evidence="6">
    <location>
        <begin position="17"/>
        <end position="44"/>
    </location>
</feature>
<feature type="compositionally biased region" description="Basic and acidic residues" evidence="6">
    <location>
        <begin position="29"/>
        <end position="38"/>
    </location>
</feature>
<dbReference type="Pfam" id="PF00096">
    <property type="entry name" value="zf-C2H2"/>
    <property type="match status" value="4"/>
</dbReference>
<dbReference type="PROSITE" id="PS00028">
    <property type="entry name" value="ZINC_FINGER_C2H2_1"/>
    <property type="match status" value="5"/>
</dbReference>
<dbReference type="InterPro" id="IPR013087">
    <property type="entry name" value="Znf_C2H2_type"/>
</dbReference>
<dbReference type="PANTHER" id="PTHR24379:SF121">
    <property type="entry name" value="C2H2-TYPE DOMAIN-CONTAINING PROTEIN"/>
    <property type="match status" value="1"/>
</dbReference>
<evidence type="ECO:0000259" key="7">
    <source>
        <dbReference type="PROSITE" id="PS50157"/>
    </source>
</evidence>
<dbReference type="Proteomes" id="UP000069940">
    <property type="component" value="Unassembled WGS sequence"/>
</dbReference>
<reference evidence="8" key="2">
    <citation type="submission" date="2025-05" db="UniProtKB">
        <authorList>
            <consortium name="EnsemblMetazoa"/>
        </authorList>
    </citation>
    <scope>IDENTIFICATION</scope>
    <source>
        <strain evidence="8">Foshan</strain>
    </source>
</reference>
<reference evidence="9" key="1">
    <citation type="journal article" date="2015" name="Proc. Natl. Acad. Sci. U.S.A.">
        <title>Genome sequence of the Asian Tiger mosquito, Aedes albopictus, reveals insights into its biology, genetics, and evolution.</title>
        <authorList>
            <person name="Chen X.G."/>
            <person name="Jiang X."/>
            <person name="Gu J."/>
            <person name="Xu M."/>
            <person name="Wu Y."/>
            <person name="Deng Y."/>
            <person name="Zhang C."/>
            <person name="Bonizzoni M."/>
            <person name="Dermauw W."/>
            <person name="Vontas J."/>
            <person name="Armbruster P."/>
            <person name="Huang X."/>
            <person name="Yang Y."/>
            <person name="Zhang H."/>
            <person name="He W."/>
            <person name="Peng H."/>
            <person name="Liu Y."/>
            <person name="Wu K."/>
            <person name="Chen J."/>
            <person name="Lirakis M."/>
            <person name="Topalis P."/>
            <person name="Van Leeuwen T."/>
            <person name="Hall A.B."/>
            <person name="Jiang X."/>
            <person name="Thorpe C."/>
            <person name="Mueller R.L."/>
            <person name="Sun C."/>
            <person name="Waterhouse R.M."/>
            <person name="Yan G."/>
            <person name="Tu Z.J."/>
            <person name="Fang X."/>
            <person name="James A.A."/>
        </authorList>
    </citation>
    <scope>NUCLEOTIDE SEQUENCE [LARGE SCALE GENOMIC DNA]</scope>
    <source>
        <strain evidence="9">Foshan</strain>
    </source>
</reference>
<dbReference type="EnsemblMetazoa" id="AALFPA23_001888.R39088">
    <property type="protein sequence ID" value="AALFPA23_001888.P39088"/>
    <property type="gene ID" value="AALFPA23_001888"/>
</dbReference>
<dbReference type="RefSeq" id="XP_029731539.2">
    <property type="nucleotide sequence ID" value="XM_029875679.2"/>
</dbReference>
<dbReference type="Pfam" id="PF13894">
    <property type="entry name" value="zf-C2H2_4"/>
    <property type="match status" value="1"/>
</dbReference>
<dbReference type="InterPro" id="IPR036236">
    <property type="entry name" value="Znf_C2H2_sf"/>
</dbReference>
<evidence type="ECO:0000256" key="2">
    <source>
        <dbReference type="ARBA" id="ARBA00022737"/>
    </source>
</evidence>
<dbReference type="Gene3D" id="3.30.160.60">
    <property type="entry name" value="Classic Zinc Finger"/>
    <property type="match status" value="4"/>
</dbReference>
<dbReference type="GeneID" id="109622134"/>
<keyword evidence="9" id="KW-1185">Reference proteome</keyword>
<keyword evidence="3 5" id="KW-0863">Zinc-finger</keyword>
<feature type="domain" description="C2H2-type" evidence="7">
    <location>
        <begin position="153"/>
        <end position="180"/>
    </location>
</feature>
<proteinExistence type="predicted"/>
<evidence type="ECO:0000313" key="8">
    <source>
        <dbReference type="EnsemblMetazoa" id="AALFPA23_001888.P39088"/>
    </source>
</evidence>
<name>A0ABM1XQI1_AEDAL</name>